<evidence type="ECO:0000256" key="4">
    <source>
        <dbReference type="ARBA" id="ARBA00022989"/>
    </source>
</evidence>
<keyword evidence="5 6" id="KW-0472">Membrane</keyword>
<dbReference type="Proteomes" id="UP000053617">
    <property type="component" value="Unassembled WGS sequence"/>
</dbReference>
<evidence type="ECO:0000256" key="2">
    <source>
        <dbReference type="ARBA" id="ARBA00022448"/>
    </source>
</evidence>
<dbReference type="AlphaFoldDB" id="A0A0D2ITJ3"/>
<keyword evidence="8" id="KW-1185">Reference proteome</keyword>
<dbReference type="GO" id="GO:0016020">
    <property type="term" value="C:membrane"/>
    <property type="evidence" value="ECO:0007669"/>
    <property type="project" value="UniProtKB-SubCell"/>
</dbReference>
<organism evidence="7 8">
    <name type="scientific">Rhinocladiella mackenziei CBS 650.93</name>
    <dbReference type="NCBI Taxonomy" id="1442369"/>
    <lineage>
        <taxon>Eukaryota</taxon>
        <taxon>Fungi</taxon>
        <taxon>Dikarya</taxon>
        <taxon>Ascomycota</taxon>
        <taxon>Pezizomycotina</taxon>
        <taxon>Eurotiomycetes</taxon>
        <taxon>Chaetothyriomycetidae</taxon>
        <taxon>Chaetothyriales</taxon>
        <taxon>Herpotrichiellaceae</taxon>
        <taxon>Rhinocladiella</taxon>
    </lineage>
</organism>
<accession>A0A0D2ITJ3</accession>
<evidence type="ECO:0000256" key="3">
    <source>
        <dbReference type="ARBA" id="ARBA00022692"/>
    </source>
</evidence>
<evidence type="ECO:0000256" key="1">
    <source>
        <dbReference type="ARBA" id="ARBA00004141"/>
    </source>
</evidence>
<sequence>MHQTRSSTYEQSGAASARAAASTAPIGTGPFLGPATRHFLFHSNLHSSRDVLETWGYCIDLEPWSNINNAYVSGMKEDLKLFGNELNYFWLSGLEIMWGILTGLIATTQNARQIYVIRAFLGLCDLQRSSGPDDGASGRESTPISGTQIDLSISALVYAFRACQRMGFYHSCQAMGSMVSGAIQAAISSTLEGHSGLAGWSIPQDPEARSLIVGVAITGDYAIAAWSNFLMWPAKQAPYYQYGWESAMALLFTAIIMTCLLRFIDVRYLRKQRLEFVTTLEGQIRVETEIWVSVLVRNNLSHMALILSQCEQQDEITARHLELSP</sequence>
<dbReference type="GO" id="GO:0022857">
    <property type="term" value="F:transmembrane transporter activity"/>
    <property type="evidence" value="ECO:0007669"/>
    <property type="project" value="TreeGrafter"/>
</dbReference>
<dbReference type="VEuPathDB" id="FungiDB:Z518_00484"/>
<evidence type="ECO:0000256" key="6">
    <source>
        <dbReference type="SAM" id="Phobius"/>
    </source>
</evidence>
<feature type="transmembrane region" description="Helical" evidence="6">
    <location>
        <begin position="211"/>
        <end position="234"/>
    </location>
</feature>
<dbReference type="PANTHER" id="PTHR43791">
    <property type="entry name" value="PERMEASE-RELATED"/>
    <property type="match status" value="1"/>
</dbReference>
<keyword evidence="4 6" id="KW-1133">Transmembrane helix</keyword>
<dbReference type="GeneID" id="25288555"/>
<evidence type="ECO:0000313" key="8">
    <source>
        <dbReference type="Proteomes" id="UP000053617"/>
    </source>
</evidence>
<protein>
    <submittedName>
        <fullName evidence="7">Uncharacterized protein</fullName>
    </submittedName>
</protein>
<name>A0A0D2ITJ3_9EURO</name>
<dbReference type="RefSeq" id="XP_013276540.1">
    <property type="nucleotide sequence ID" value="XM_013421086.1"/>
</dbReference>
<reference evidence="7 8" key="1">
    <citation type="submission" date="2015-01" db="EMBL/GenBank/DDBJ databases">
        <title>The Genome Sequence of Rhinocladiella mackenzie CBS 650.93.</title>
        <authorList>
            <consortium name="The Broad Institute Genomics Platform"/>
            <person name="Cuomo C."/>
            <person name="de Hoog S."/>
            <person name="Gorbushina A."/>
            <person name="Stielow B."/>
            <person name="Teixiera M."/>
            <person name="Abouelleil A."/>
            <person name="Chapman S.B."/>
            <person name="Priest M."/>
            <person name="Young S.K."/>
            <person name="Wortman J."/>
            <person name="Nusbaum C."/>
            <person name="Birren B."/>
        </authorList>
    </citation>
    <scope>NUCLEOTIDE SEQUENCE [LARGE SCALE GENOMIC DNA]</scope>
    <source>
        <strain evidence="7 8">CBS 650.93</strain>
    </source>
</reference>
<comment type="subcellular location">
    <subcellularLocation>
        <location evidence="1">Membrane</location>
        <topology evidence="1">Multi-pass membrane protein</topology>
    </subcellularLocation>
</comment>
<dbReference type="HOGENOM" id="CLU_855674_0_0_1"/>
<gene>
    <name evidence="7" type="ORF">Z518_00484</name>
</gene>
<keyword evidence="2" id="KW-0813">Transport</keyword>
<dbReference type="EMBL" id="KN847475">
    <property type="protein sequence ID" value="KIX09404.1"/>
    <property type="molecule type" value="Genomic_DNA"/>
</dbReference>
<proteinExistence type="predicted"/>
<evidence type="ECO:0000313" key="7">
    <source>
        <dbReference type="EMBL" id="KIX09404.1"/>
    </source>
</evidence>
<feature type="transmembrane region" description="Helical" evidence="6">
    <location>
        <begin position="246"/>
        <end position="264"/>
    </location>
</feature>
<keyword evidence="3 6" id="KW-0812">Transmembrane</keyword>
<dbReference type="PANTHER" id="PTHR43791:SF64">
    <property type="entry name" value="MAJOR FACILITATOR SUPERFAMILY (MFS) PROFILE DOMAIN-CONTAINING PROTEIN"/>
    <property type="match status" value="1"/>
</dbReference>
<evidence type="ECO:0000256" key="5">
    <source>
        <dbReference type="ARBA" id="ARBA00023136"/>
    </source>
</evidence>
<dbReference type="OrthoDB" id="3639251at2759"/>